<dbReference type="Pfam" id="PF01547">
    <property type="entry name" value="SBP_bac_1"/>
    <property type="match status" value="1"/>
</dbReference>
<dbReference type="Proteomes" id="UP000649604">
    <property type="component" value="Unassembled WGS sequence"/>
</dbReference>
<protein>
    <submittedName>
        <fullName evidence="5">Extracellular solute-binding protein</fullName>
    </submittedName>
</protein>
<keyword evidence="2" id="KW-0813">Transport</keyword>
<comment type="caution">
    <text evidence="5">The sequence shown here is derived from an EMBL/GenBank/DDBJ whole genome shotgun (WGS) entry which is preliminary data.</text>
</comment>
<evidence type="ECO:0000256" key="1">
    <source>
        <dbReference type="ARBA" id="ARBA00008520"/>
    </source>
</evidence>
<comment type="similarity">
    <text evidence="1">Belongs to the bacterial solute-binding protein 1 family.</text>
</comment>
<dbReference type="InterPro" id="IPR006059">
    <property type="entry name" value="SBP"/>
</dbReference>
<keyword evidence="3" id="KW-0732">Signal</keyword>
<keyword evidence="4" id="KW-1133">Transmembrane helix</keyword>
<dbReference type="InterPro" id="IPR050490">
    <property type="entry name" value="Bact_solute-bd_prot1"/>
</dbReference>
<keyword evidence="4" id="KW-0812">Transmembrane</keyword>
<evidence type="ECO:0000256" key="2">
    <source>
        <dbReference type="ARBA" id="ARBA00022448"/>
    </source>
</evidence>
<feature type="transmembrane region" description="Helical" evidence="4">
    <location>
        <begin position="38"/>
        <end position="59"/>
    </location>
</feature>
<dbReference type="AlphaFoldDB" id="A0A9D5Q864"/>
<dbReference type="SUPFAM" id="SSF53850">
    <property type="entry name" value="Periplasmic binding protein-like II"/>
    <property type="match status" value="1"/>
</dbReference>
<keyword evidence="4" id="KW-0472">Membrane</keyword>
<name>A0A9D5Q864_9BACT</name>
<dbReference type="EMBL" id="WJJP01000763">
    <property type="protein sequence ID" value="MBD3327614.1"/>
    <property type="molecule type" value="Genomic_DNA"/>
</dbReference>
<evidence type="ECO:0000313" key="6">
    <source>
        <dbReference type="Proteomes" id="UP000649604"/>
    </source>
</evidence>
<reference evidence="5" key="1">
    <citation type="submission" date="2019-11" db="EMBL/GenBank/DDBJ databases">
        <title>Microbial mats filling the niche in hypersaline microbial mats.</title>
        <authorList>
            <person name="Wong H.L."/>
            <person name="Macleod F.I."/>
            <person name="White R.A. III"/>
            <person name="Burns B.P."/>
        </authorList>
    </citation>
    <scope>NUCLEOTIDE SEQUENCE</scope>
    <source>
        <strain evidence="5">Rbin_158</strain>
    </source>
</reference>
<evidence type="ECO:0000313" key="5">
    <source>
        <dbReference type="EMBL" id="MBD3327614.1"/>
    </source>
</evidence>
<gene>
    <name evidence="5" type="ORF">GF339_23730</name>
</gene>
<evidence type="ECO:0000256" key="3">
    <source>
        <dbReference type="ARBA" id="ARBA00022729"/>
    </source>
</evidence>
<accession>A0A9D5Q864</accession>
<evidence type="ECO:0000256" key="4">
    <source>
        <dbReference type="SAM" id="Phobius"/>
    </source>
</evidence>
<sequence>MTTRLMLVSLSEVSDVYTVRKTEHIPITKGGCIMKKELFFKVSTVVVLIGLMFAGQALAAKPFEGKTLQVIMIADPWVPAFQKINPEFEELTGAKVVINSYGYDATHEKQVLEGSQESEAFDVIVLDSPWVGEFWEAGYVEDLKPYIEKSDPAEVRYDDFVEVFRVISEWDGHIVGMPFGAYFVTLDYRKDLFDEEGLAPPTTLEEWKAIADVFTNNPDYPGMFGLAMNNQQGSPVGQAWFEYIWNVGGKPFESCYPGSPDPYADMTPLFDSPESIEVVNLMKEMLQYQPPGSLSMAWDERAQAFASGIVAMVSAWSVRTPIFLDPNRSAIADKFASAVIPSKEGVGPVPPVGGWVMGISKFSTQKDLAWEYTKWFTSPEIHKKFVDAGGPPSRYSALQDPELSAKYPWFDTIEKSAAMAYADCRPRIPESFEIISTVGIYVSRALSGELSAEEAMQKANEEIKTLLQKGGYNMSE</sequence>
<dbReference type="PANTHER" id="PTHR43649:SF34">
    <property type="entry name" value="ABC TRANSPORTER PERIPLASMIC-BINDING PROTEIN YCJN-RELATED"/>
    <property type="match status" value="1"/>
</dbReference>
<organism evidence="5 6">
    <name type="scientific">candidate division KSB3 bacterium</name>
    <dbReference type="NCBI Taxonomy" id="2044937"/>
    <lineage>
        <taxon>Bacteria</taxon>
        <taxon>candidate division KSB3</taxon>
    </lineage>
</organism>
<dbReference type="PANTHER" id="PTHR43649">
    <property type="entry name" value="ARABINOSE-BINDING PROTEIN-RELATED"/>
    <property type="match status" value="1"/>
</dbReference>
<proteinExistence type="inferred from homology"/>
<dbReference type="Gene3D" id="3.40.190.10">
    <property type="entry name" value="Periplasmic binding protein-like II"/>
    <property type="match status" value="2"/>
</dbReference>